<evidence type="ECO:0000313" key="1">
    <source>
        <dbReference type="Proteomes" id="UP000095286"/>
    </source>
</evidence>
<evidence type="ECO:0000313" key="2">
    <source>
        <dbReference type="WBParaSite" id="RSKR_0001146300.1"/>
    </source>
</evidence>
<sequence length="192" mass="23158">MDYNANDFEVHQKPSFIANVGSTIYFRYKYYLDCSTPYVLGRWVVALFLSVIFCSRMLIFQSHFLICYALFIHYLFNFCAFLTPLSIYENDLDSEEQNVSLPTKNNDEFRPFIRRLPEFKFWLSHVKTSLVAVFLTFFDFFNVEVFWPVLVIYFVFTSILSFKRQIRHMIRHKYIPFNFNKPNHSLNKPLLR</sequence>
<accession>A0AC35UHY5</accession>
<dbReference type="Proteomes" id="UP000095286">
    <property type="component" value="Unplaced"/>
</dbReference>
<dbReference type="WBParaSite" id="RSKR_0001146300.1">
    <property type="protein sequence ID" value="RSKR_0001146300.1"/>
    <property type="gene ID" value="RSKR_0001146300"/>
</dbReference>
<proteinExistence type="predicted"/>
<reference evidence="2" key="1">
    <citation type="submission" date="2016-11" db="UniProtKB">
        <authorList>
            <consortium name="WormBaseParasite"/>
        </authorList>
    </citation>
    <scope>IDENTIFICATION</scope>
    <source>
        <strain evidence="2">KR3021</strain>
    </source>
</reference>
<name>A0AC35UHY5_9BILA</name>
<protein>
    <submittedName>
        <fullName evidence="2">Protein RER1</fullName>
    </submittedName>
</protein>
<organism evidence="1 2">
    <name type="scientific">Rhabditophanes sp. KR3021</name>
    <dbReference type="NCBI Taxonomy" id="114890"/>
    <lineage>
        <taxon>Eukaryota</taxon>
        <taxon>Metazoa</taxon>
        <taxon>Ecdysozoa</taxon>
        <taxon>Nematoda</taxon>
        <taxon>Chromadorea</taxon>
        <taxon>Rhabditida</taxon>
        <taxon>Tylenchina</taxon>
        <taxon>Panagrolaimomorpha</taxon>
        <taxon>Strongyloidoidea</taxon>
        <taxon>Alloionematidae</taxon>
        <taxon>Rhabditophanes</taxon>
    </lineage>
</organism>